<dbReference type="CDD" id="cd05233">
    <property type="entry name" value="SDR_c"/>
    <property type="match status" value="1"/>
</dbReference>
<name>A0A977KSG8_9CYAN</name>
<evidence type="ECO:0000256" key="2">
    <source>
        <dbReference type="ARBA" id="ARBA00023002"/>
    </source>
</evidence>
<reference evidence="3" key="1">
    <citation type="submission" date="2021-04" db="EMBL/GenBank/DDBJ databases">
        <title>Genome sequence of Woronichinia naegeliana from Washington state freshwater lake bloom.</title>
        <authorList>
            <person name="Dreher T.W."/>
        </authorList>
    </citation>
    <scope>NUCLEOTIDE SEQUENCE</scope>
    <source>
        <strain evidence="3">WA131</strain>
    </source>
</reference>
<protein>
    <submittedName>
        <fullName evidence="3">SDR family oxidoreductase</fullName>
    </submittedName>
</protein>
<gene>
    <name evidence="3" type="ORF">KA717_23205</name>
</gene>
<evidence type="ECO:0000256" key="1">
    <source>
        <dbReference type="ARBA" id="ARBA00006484"/>
    </source>
</evidence>
<dbReference type="InterPro" id="IPR036291">
    <property type="entry name" value="NAD(P)-bd_dom_sf"/>
</dbReference>
<accession>A0A977KSG8</accession>
<organism evidence="3">
    <name type="scientific">Woronichinia naegeliana WA131</name>
    <dbReference type="NCBI Taxonomy" id="2824559"/>
    <lineage>
        <taxon>Bacteria</taxon>
        <taxon>Bacillati</taxon>
        <taxon>Cyanobacteriota</taxon>
        <taxon>Cyanophyceae</taxon>
        <taxon>Synechococcales</taxon>
        <taxon>Coelosphaeriaceae</taxon>
        <taxon>Woronichinia</taxon>
    </lineage>
</organism>
<dbReference type="EMBL" id="CP073041">
    <property type="protein sequence ID" value="UXE58897.1"/>
    <property type="molecule type" value="Genomic_DNA"/>
</dbReference>
<comment type="similarity">
    <text evidence="1">Belongs to the short-chain dehydrogenases/reductases (SDR) family.</text>
</comment>
<dbReference type="SUPFAM" id="SSF51735">
    <property type="entry name" value="NAD(P)-binding Rossmann-fold domains"/>
    <property type="match status" value="1"/>
</dbReference>
<evidence type="ECO:0000313" key="3">
    <source>
        <dbReference type="EMBL" id="UXE58897.1"/>
    </source>
</evidence>
<dbReference type="AlphaFoldDB" id="A0A977KSG8"/>
<dbReference type="KEGG" id="wna:KA717_23205"/>
<dbReference type="GO" id="GO:0016491">
    <property type="term" value="F:oxidoreductase activity"/>
    <property type="evidence" value="ECO:0007669"/>
    <property type="project" value="UniProtKB-KW"/>
</dbReference>
<dbReference type="PANTHER" id="PTHR43477">
    <property type="entry name" value="DIHYDROANTICAPSIN 7-DEHYDROGENASE"/>
    <property type="match status" value="1"/>
</dbReference>
<proteinExistence type="inferred from homology"/>
<dbReference type="Pfam" id="PF13561">
    <property type="entry name" value="adh_short_C2"/>
    <property type="match status" value="1"/>
</dbReference>
<dbReference type="PANTHER" id="PTHR43477:SF1">
    <property type="entry name" value="DIHYDROANTICAPSIN 7-DEHYDROGENASE"/>
    <property type="match status" value="1"/>
</dbReference>
<dbReference type="Proteomes" id="UP001065613">
    <property type="component" value="Chromosome"/>
</dbReference>
<sequence>MGASSGIDLAIAEKMLAVGAKVVLSHASQEQLDAAVALISGEIEAKTVNVLQEDCVNAFFEEIGNFDHLVVTALGDRNMPRSLLTEMTLETAQGGMEKFWGTFLAVRGALKTLAKDGSITLTSSVSMFKHSKMGGISVIAAANSAVAVFGRALALELAPIRVNVVAPGLIEDTSIWTSQGESERSDLSKWAIAALPVEHLGQPEEIALAVLSLLTNPYMTGVILPVEGGVTLI</sequence>
<dbReference type="Gene3D" id="3.40.50.720">
    <property type="entry name" value="NAD(P)-binding Rossmann-like Domain"/>
    <property type="match status" value="1"/>
</dbReference>
<dbReference type="InterPro" id="IPR002347">
    <property type="entry name" value="SDR_fam"/>
</dbReference>
<dbReference type="InterPro" id="IPR051122">
    <property type="entry name" value="SDR_DHRS6-like"/>
</dbReference>
<dbReference type="PRINTS" id="PR00081">
    <property type="entry name" value="GDHRDH"/>
</dbReference>
<keyword evidence="2" id="KW-0560">Oxidoreductase</keyword>